<reference evidence="2" key="2">
    <citation type="submission" date="2021-01" db="EMBL/GenBank/DDBJ databases">
        <authorList>
            <person name="Schikora-Tamarit M.A."/>
        </authorList>
    </citation>
    <scope>NUCLEOTIDE SEQUENCE</scope>
    <source>
        <strain evidence="2">CBS2887</strain>
    </source>
</reference>
<name>A0A9P8PX21_WICPI</name>
<keyword evidence="3" id="KW-1185">Reference proteome</keyword>
<dbReference type="Proteomes" id="UP000774326">
    <property type="component" value="Unassembled WGS sequence"/>
</dbReference>
<feature type="compositionally biased region" description="Low complexity" evidence="1">
    <location>
        <begin position="46"/>
        <end position="56"/>
    </location>
</feature>
<comment type="caution">
    <text evidence="2">The sequence shown here is derived from an EMBL/GenBank/DDBJ whole genome shotgun (WGS) entry which is preliminary data.</text>
</comment>
<proteinExistence type="predicted"/>
<dbReference type="OrthoDB" id="10627408at2759"/>
<evidence type="ECO:0000313" key="2">
    <source>
        <dbReference type="EMBL" id="KAH3679747.1"/>
    </source>
</evidence>
<organism evidence="2 3">
    <name type="scientific">Wickerhamomyces pijperi</name>
    <name type="common">Yeast</name>
    <name type="synonym">Pichia pijperi</name>
    <dbReference type="NCBI Taxonomy" id="599730"/>
    <lineage>
        <taxon>Eukaryota</taxon>
        <taxon>Fungi</taxon>
        <taxon>Dikarya</taxon>
        <taxon>Ascomycota</taxon>
        <taxon>Saccharomycotina</taxon>
        <taxon>Saccharomycetes</taxon>
        <taxon>Phaffomycetales</taxon>
        <taxon>Wickerhamomycetaceae</taxon>
        <taxon>Wickerhamomyces</taxon>
    </lineage>
</organism>
<feature type="region of interest" description="Disordered" evidence="1">
    <location>
        <begin position="1"/>
        <end position="81"/>
    </location>
</feature>
<evidence type="ECO:0000313" key="3">
    <source>
        <dbReference type="Proteomes" id="UP000774326"/>
    </source>
</evidence>
<dbReference type="EMBL" id="JAEUBG010004866">
    <property type="protein sequence ID" value="KAH3679747.1"/>
    <property type="molecule type" value="Genomic_DNA"/>
</dbReference>
<sequence>NDKSRQENRHDKNTNTGERRDTNVDQQHHNDHNQRNRESQQEGEESQSQIDSGQIGTHDGIDFSNREFMFSTGIERETLLK</sequence>
<protein>
    <submittedName>
        <fullName evidence="2">Uncharacterized protein</fullName>
    </submittedName>
</protein>
<feature type="compositionally biased region" description="Basic and acidic residues" evidence="1">
    <location>
        <begin position="1"/>
        <end position="40"/>
    </location>
</feature>
<gene>
    <name evidence="2" type="ORF">WICPIJ_008553</name>
</gene>
<evidence type="ECO:0000256" key="1">
    <source>
        <dbReference type="SAM" id="MobiDB-lite"/>
    </source>
</evidence>
<dbReference type="AlphaFoldDB" id="A0A9P8PX21"/>
<accession>A0A9P8PX21</accession>
<reference evidence="2" key="1">
    <citation type="journal article" date="2021" name="Open Biol.">
        <title>Shared evolutionary footprints suggest mitochondrial oxidative damage underlies multiple complex I losses in fungi.</title>
        <authorList>
            <person name="Schikora-Tamarit M.A."/>
            <person name="Marcet-Houben M."/>
            <person name="Nosek J."/>
            <person name="Gabaldon T."/>
        </authorList>
    </citation>
    <scope>NUCLEOTIDE SEQUENCE</scope>
    <source>
        <strain evidence="2">CBS2887</strain>
    </source>
</reference>
<feature type="non-terminal residue" evidence="2">
    <location>
        <position position="1"/>
    </location>
</feature>